<dbReference type="PRINTS" id="PR00320">
    <property type="entry name" value="GPROTEINBRPT"/>
</dbReference>
<dbReference type="Ensembl" id="ENSAMET00000009689.2">
    <property type="protein sequence ID" value="ENSAMEP00000009290.2"/>
    <property type="gene ID" value="ENSAMEG00000008833.2"/>
</dbReference>
<feature type="repeat" description="WD" evidence="3">
    <location>
        <begin position="47"/>
        <end position="88"/>
    </location>
</feature>
<dbReference type="InterPro" id="IPR001680">
    <property type="entry name" value="WD40_rpt"/>
</dbReference>
<feature type="repeat" description="WD" evidence="3">
    <location>
        <begin position="135"/>
        <end position="176"/>
    </location>
</feature>
<dbReference type="PANTHER" id="PTHR44324">
    <property type="entry name" value="WD40 REPEAT DOMAIN 95"/>
    <property type="match status" value="1"/>
</dbReference>
<proteinExistence type="predicted"/>
<reference evidence="4" key="2">
    <citation type="submission" date="2025-08" db="UniProtKB">
        <authorList>
            <consortium name="Ensembl"/>
        </authorList>
    </citation>
    <scope>IDENTIFICATION</scope>
</reference>
<protein>
    <recommendedName>
        <fullName evidence="6">WD repeat domain 49</fullName>
    </recommendedName>
</protein>
<dbReference type="PROSITE" id="PS50082">
    <property type="entry name" value="WD_REPEATS_2"/>
    <property type="match status" value="5"/>
</dbReference>
<evidence type="ECO:0008006" key="6">
    <source>
        <dbReference type="Google" id="ProtNLM"/>
    </source>
</evidence>
<dbReference type="InterPro" id="IPR036322">
    <property type="entry name" value="WD40_repeat_dom_sf"/>
</dbReference>
<feature type="repeat" description="WD" evidence="3">
    <location>
        <begin position="186"/>
        <end position="220"/>
    </location>
</feature>
<dbReference type="AlphaFoldDB" id="G1LQF9"/>
<evidence type="ECO:0000256" key="3">
    <source>
        <dbReference type="PROSITE-ProRule" id="PRU00221"/>
    </source>
</evidence>
<organism evidence="4 5">
    <name type="scientific">Ailuropoda melanoleuca</name>
    <name type="common">Giant panda</name>
    <dbReference type="NCBI Taxonomy" id="9646"/>
    <lineage>
        <taxon>Eukaryota</taxon>
        <taxon>Metazoa</taxon>
        <taxon>Chordata</taxon>
        <taxon>Craniata</taxon>
        <taxon>Vertebrata</taxon>
        <taxon>Euteleostomi</taxon>
        <taxon>Mammalia</taxon>
        <taxon>Eutheria</taxon>
        <taxon>Laurasiatheria</taxon>
        <taxon>Carnivora</taxon>
        <taxon>Caniformia</taxon>
        <taxon>Ursidae</taxon>
        <taxon>Ailuropoda</taxon>
    </lineage>
</organism>
<keyword evidence="2" id="KW-0677">Repeat</keyword>
<reference evidence="4" key="3">
    <citation type="submission" date="2025-09" db="UniProtKB">
        <authorList>
            <consortium name="Ensembl"/>
        </authorList>
    </citation>
    <scope>IDENTIFICATION</scope>
</reference>
<dbReference type="InterPro" id="IPR020472">
    <property type="entry name" value="WD40_PAC1"/>
</dbReference>
<dbReference type="InterPro" id="IPR051242">
    <property type="entry name" value="WD-EF-hand_domain"/>
</dbReference>
<accession>G1LQF9</accession>
<evidence type="ECO:0000313" key="5">
    <source>
        <dbReference type="Proteomes" id="UP000008912"/>
    </source>
</evidence>
<evidence type="ECO:0000256" key="2">
    <source>
        <dbReference type="ARBA" id="ARBA00022737"/>
    </source>
</evidence>
<dbReference type="InterPro" id="IPR019775">
    <property type="entry name" value="WD40_repeat_CS"/>
</dbReference>
<dbReference type="Proteomes" id="UP000008912">
    <property type="component" value="Unassembled WGS sequence"/>
</dbReference>
<reference evidence="4 5" key="1">
    <citation type="journal article" date="2010" name="Nature">
        <title>The sequence and de novo assembly of the giant panda genome.</title>
        <authorList>
            <person name="Li R."/>
            <person name="Fan W."/>
            <person name="Tian G."/>
            <person name="Zhu H."/>
            <person name="He L."/>
            <person name="Cai J."/>
            <person name="Huang Q."/>
            <person name="Cai Q."/>
            <person name="Li B."/>
            <person name="Bai Y."/>
            <person name="Zhang Z."/>
            <person name="Zhang Y."/>
            <person name="Wang W."/>
            <person name="Li J."/>
            <person name="Wei F."/>
            <person name="Li H."/>
            <person name="Jian M."/>
            <person name="Li J."/>
            <person name="Zhang Z."/>
            <person name="Nielsen R."/>
            <person name="Li D."/>
            <person name="Gu W."/>
            <person name="Yang Z."/>
            <person name="Xuan Z."/>
            <person name="Ryder O.A."/>
            <person name="Leung F.C."/>
            <person name="Zhou Y."/>
            <person name="Cao J."/>
            <person name="Sun X."/>
            <person name="Fu Y."/>
            <person name="Fang X."/>
            <person name="Guo X."/>
            <person name="Wang B."/>
            <person name="Hou R."/>
            <person name="Shen F."/>
            <person name="Mu B."/>
            <person name="Ni P."/>
            <person name="Lin R."/>
            <person name="Qian W."/>
            <person name="Wang G."/>
            <person name="Yu C."/>
            <person name="Nie W."/>
            <person name="Wang J."/>
            <person name="Wu Z."/>
            <person name="Liang H."/>
            <person name="Min J."/>
            <person name="Wu Q."/>
            <person name="Cheng S."/>
            <person name="Ruan J."/>
            <person name="Wang M."/>
            <person name="Shi Z."/>
            <person name="Wen M."/>
            <person name="Liu B."/>
            <person name="Ren X."/>
            <person name="Zheng H."/>
            <person name="Dong D."/>
            <person name="Cook K."/>
            <person name="Shan G."/>
            <person name="Zhang H."/>
            <person name="Kosiol C."/>
            <person name="Xie X."/>
            <person name="Lu Z."/>
            <person name="Zheng H."/>
            <person name="Li Y."/>
            <person name="Steiner C.C."/>
            <person name="Lam T.T."/>
            <person name="Lin S."/>
            <person name="Zhang Q."/>
            <person name="Li G."/>
            <person name="Tian J."/>
            <person name="Gong T."/>
            <person name="Liu H."/>
            <person name="Zhang D."/>
            <person name="Fang L."/>
            <person name="Ye C."/>
            <person name="Zhang J."/>
            <person name="Hu W."/>
            <person name="Xu A."/>
            <person name="Ren Y."/>
            <person name="Zhang G."/>
            <person name="Bruford M.W."/>
            <person name="Li Q."/>
            <person name="Ma L."/>
            <person name="Guo Y."/>
            <person name="An N."/>
            <person name="Hu Y."/>
            <person name="Zheng Y."/>
            <person name="Shi Y."/>
            <person name="Li Z."/>
            <person name="Liu Q."/>
            <person name="Chen Y."/>
            <person name="Zhao J."/>
            <person name="Qu N."/>
            <person name="Zhao S."/>
            <person name="Tian F."/>
            <person name="Wang X."/>
            <person name="Wang H."/>
            <person name="Xu L."/>
            <person name="Liu X."/>
            <person name="Vinar T."/>
            <person name="Wang Y."/>
            <person name="Lam T.W."/>
            <person name="Yiu S.M."/>
            <person name="Liu S."/>
            <person name="Zhang H."/>
            <person name="Li D."/>
            <person name="Huang Y."/>
            <person name="Wang X."/>
            <person name="Yang G."/>
            <person name="Jiang Z."/>
            <person name="Wang J."/>
            <person name="Qin N."/>
            <person name="Li L."/>
            <person name="Li J."/>
            <person name="Bolund L."/>
            <person name="Kristiansen K."/>
            <person name="Wong G.K."/>
            <person name="Olson M."/>
            <person name="Zhang X."/>
            <person name="Li S."/>
            <person name="Yang H."/>
            <person name="Wang J."/>
            <person name="Wang J."/>
        </authorList>
    </citation>
    <scope>NUCLEOTIDE SEQUENCE [LARGE SCALE GENOMIC DNA]</scope>
</reference>
<dbReference type="SMART" id="SM00320">
    <property type="entry name" value="WD40"/>
    <property type="match status" value="7"/>
</dbReference>
<dbReference type="InterPro" id="IPR015943">
    <property type="entry name" value="WD40/YVTN_repeat-like_dom_sf"/>
</dbReference>
<dbReference type="PROSITE" id="PS50294">
    <property type="entry name" value="WD_REPEATS_REGION"/>
    <property type="match status" value="1"/>
</dbReference>
<name>G1LQF9_AILME</name>
<dbReference type="InParanoid" id="G1LQF9"/>
<sequence length="529" mass="58337">GLLHISSLPRVKAFSFCKRKNLLLTGGMDRIIRIWNPYLPGKPTGMLKSHMAPVIYIHVSAEDNKIFSMSTDNTIKIWDLETDSCLFTASSKASGIKGEFAACLYLPHSGALCVATDTIALLHLRLRSPPEPYLVVSHQEPVVCCRYNPAFRQVVSCSEASVVKVWDFETGRLLSGFIGAHGSAGITCLTFDTSGRRLITGGRDGCLKIWSYNNGHCLHTLKHGKSLPTKGPHHDTPCDFHHFWKPQPHWQDDLNHGHKEDILCVAQCPPFLLATSSYDGEVIIWNVISGHIYCKLNTPSPSDGAEDRKGPDWSVSCLAFLKTRAAKFESEAASLIANGPRGENGIPRRLCCSLLRLGHRRSRDKAQVSSIAVTAGDVLAYVADQEGFVHVYDIKEYGLRGPELQPPKSSLELIEEKFLLSSSLDRTVRLWSKDGEYIGTFGQHNLWDIFTPASWSHPRVPHEILTDPQSMPAHPVLEGDVAAMHAGKGEQDNVVEEKAKVGPGTSNSHFCILEFCGFQADQHGIKTAS</sequence>
<dbReference type="PANTHER" id="PTHR44324:SF4">
    <property type="entry name" value="WD40 REPEAT DOMAIN 95"/>
    <property type="match status" value="1"/>
</dbReference>
<dbReference type="Gene3D" id="2.130.10.10">
    <property type="entry name" value="YVTN repeat-like/Quinoprotein amine dehydrogenase"/>
    <property type="match status" value="3"/>
</dbReference>
<evidence type="ECO:0000313" key="4">
    <source>
        <dbReference type="Ensembl" id="ENSAMEP00000009290.2"/>
    </source>
</evidence>
<feature type="repeat" description="WD" evidence="3">
    <location>
        <begin position="11"/>
        <end position="36"/>
    </location>
</feature>
<dbReference type="eggNOG" id="KOG0266">
    <property type="taxonomic scope" value="Eukaryota"/>
</dbReference>
<dbReference type="GeneTree" id="ENSGT00940000162967"/>
<dbReference type="SUPFAM" id="SSF50978">
    <property type="entry name" value="WD40 repeat-like"/>
    <property type="match status" value="1"/>
</dbReference>
<dbReference type="PROSITE" id="PS00678">
    <property type="entry name" value="WD_REPEATS_1"/>
    <property type="match status" value="2"/>
</dbReference>
<dbReference type="HOGENOM" id="CLU_006741_3_0_1"/>
<feature type="repeat" description="WD" evidence="3">
    <location>
        <begin position="255"/>
        <end position="287"/>
    </location>
</feature>
<evidence type="ECO:0000256" key="1">
    <source>
        <dbReference type="ARBA" id="ARBA00022574"/>
    </source>
</evidence>
<keyword evidence="1 3" id="KW-0853">WD repeat</keyword>
<keyword evidence="5" id="KW-1185">Reference proteome</keyword>
<dbReference type="Pfam" id="PF00400">
    <property type="entry name" value="WD40"/>
    <property type="match status" value="6"/>
</dbReference>